<dbReference type="EMBL" id="LR746270">
    <property type="protein sequence ID" value="CAA7399391.1"/>
    <property type="molecule type" value="Genomic_DNA"/>
</dbReference>
<proteinExistence type="predicted"/>
<evidence type="ECO:0000313" key="3">
    <source>
        <dbReference type="Proteomes" id="UP000663760"/>
    </source>
</evidence>
<protein>
    <submittedName>
        <fullName evidence="2">Uncharacterized protein</fullName>
    </submittedName>
</protein>
<feature type="compositionally biased region" description="Basic residues" evidence="1">
    <location>
        <begin position="18"/>
        <end position="32"/>
    </location>
</feature>
<dbReference type="AlphaFoldDB" id="A0A7I8KP50"/>
<evidence type="ECO:0000313" key="2">
    <source>
        <dbReference type="EMBL" id="CAA7399391.1"/>
    </source>
</evidence>
<reference evidence="2" key="1">
    <citation type="submission" date="2020-02" db="EMBL/GenBank/DDBJ databases">
        <authorList>
            <person name="Scholz U."/>
            <person name="Mascher M."/>
            <person name="Fiebig A."/>
        </authorList>
    </citation>
    <scope>NUCLEOTIDE SEQUENCE</scope>
</reference>
<name>A0A7I8KP50_SPIIN</name>
<dbReference type="Proteomes" id="UP000663760">
    <property type="component" value="Chromosome 7"/>
</dbReference>
<gene>
    <name evidence="2" type="ORF">SI8410_07010061</name>
</gene>
<organism evidence="2 3">
    <name type="scientific">Spirodela intermedia</name>
    <name type="common">Intermediate duckweed</name>
    <dbReference type="NCBI Taxonomy" id="51605"/>
    <lineage>
        <taxon>Eukaryota</taxon>
        <taxon>Viridiplantae</taxon>
        <taxon>Streptophyta</taxon>
        <taxon>Embryophyta</taxon>
        <taxon>Tracheophyta</taxon>
        <taxon>Spermatophyta</taxon>
        <taxon>Magnoliopsida</taxon>
        <taxon>Liliopsida</taxon>
        <taxon>Araceae</taxon>
        <taxon>Lemnoideae</taxon>
        <taxon>Spirodela</taxon>
    </lineage>
</organism>
<keyword evidence="3" id="KW-1185">Reference proteome</keyword>
<evidence type="ECO:0000256" key="1">
    <source>
        <dbReference type="SAM" id="MobiDB-lite"/>
    </source>
</evidence>
<feature type="region of interest" description="Disordered" evidence="1">
    <location>
        <begin position="1"/>
        <end position="32"/>
    </location>
</feature>
<sequence>MSQSATERVPAGGVLRFHQGRRREGRRRRRER</sequence>
<accession>A0A7I8KP50</accession>